<reference evidence="9" key="1">
    <citation type="submission" date="2007-04" db="EMBL/GenBank/DDBJ databases">
        <title>Annotation of Pediculus humanus corporis strain USDA.</title>
        <authorList>
            <person name="Kirkness E."/>
            <person name="Hannick L."/>
            <person name="Hass B."/>
            <person name="Bruggner R."/>
            <person name="Lawson D."/>
            <person name="Bidwell S."/>
            <person name="Joardar V."/>
            <person name="Caler E."/>
            <person name="Walenz B."/>
            <person name="Inman J."/>
            <person name="Schobel S."/>
            <person name="Galinsky K."/>
            <person name="Amedeo P."/>
            <person name="Strausberg R."/>
        </authorList>
    </citation>
    <scope>NUCLEOTIDE SEQUENCE</scope>
    <source>
        <strain evidence="9">USDA</strain>
    </source>
</reference>
<dbReference type="Gene3D" id="3.40.630.30">
    <property type="match status" value="1"/>
</dbReference>
<dbReference type="SUPFAM" id="SSF51445">
    <property type="entry name" value="(Trans)glycosidases"/>
    <property type="match status" value="1"/>
</dbReference>
<dbReference type="PROSITE" id="PS52009">
    <property type="entry name" value="GH84"/>
    <property type="match status" value="1"/>
</dbReference>
<dbReference type="OMA" id="ICTRTYL"/>
<evidence type="ECO:0000256" key="5">
    <source>
        <dbReference type="ARBA" id="ARBA00052136"/>
    </source>
</evidence>
<reference evidence="9" key="2">
    <citation type="submission" date="2007-04" db="EMBL/GenBank/DDBJ databases">
        <title>The genome of the human body louse.</title>
        <authorList>
            <consortium name="The Human Body Louse Genome Consortium"/>
            <person name="Kirkness E."/>
            <person name="Walenz B."/>
            <person name="Hass B."/>
            <person name="Bruggner R."/>
            <person name="Strausberg R."/>
        </authorList>
    </citation>
    <scope>NUCLEOTIDE SEQUENCE</scope>
    <source>
        <strain evidence="9">USDA</strain>
    </source>
</reference>
<dbReference type="OrthoDB" id="9975416at2759"/>
<keyword evidence="1" id="KW-0378">Hydrolase</keyword>
<dbReference type="CTD" id="8230627"/>
<dbReference type="GO" id="GO:0009100">
    <property type="term" value="P:glycoprotein metabolic process"/>
    <property type="evidence" value="ECO:0007669"/>
    <property type="project" value="TreeGrafter"/>
</dbReference>
<evidence type="ECO:0000259" key="8">
    <source>
        <dbReference type="PROSITE" id="PS52009"/>
    </source>
</evidence>
<dbReference type="SUPFAM" id="SSF55729">
    <property type="entry name" value="Acyl-CoA N-acyltransferases (Nat)"/>
    <property type="match status" value="1"/>
</dbReference>
<accession>E0VUX3</accession>
<keyword evidence="2" id="KW-0326">Glycosidase</keyword>
<comment type="catalytic activity">
    <reaction evidence="4">
        <text>3-O-(N-acetyl-beta-D-glucosaminyl)-L-seryl-[protein] + H2O = N-acetyl-D-glucosamine + L-seryl-[protein]</text>
        <dbReference type="Rhea" id="RHEA:48876"/>
        <dbReference type="Rhea" id="RHEA-COMP:9863"/>
        <dbReference type="Rhea" id="RHEA-COMP:12251"/>
        <dbReference type="ChEBI" id="CHEBI:15377"/>
        <dbReference type="ChEBI" id="CHEBI:29999"/>
        <dbReference type="ChEBI" id="CHEBI:90838"/>
        <dbReference type="ChEBI" id="CHEBI:506227"/>
        <dbReference type="EC" id="3.2.1.169"/>
    </reaction>
</comment>
<dbReference type="GO" id="GO:0016231">
    <property type="term" value="F:beta-N-acetylglucosaminidase activity"/>
    <property type="evidence" value="ECO:0007669"/>
    <property type="project" value="TreeGrafter"/>
</dbReference>
<keyword evidence="11" id="KW-1185">Reference proteome</keyword>
<dbReference type="VEuPathDB" id="VectorBase:PHUM456250"/>
<evidence type="ECO:0000256" key="3">
    <source>
        <dbReference type="ARBA" id="ARBA00030512"/>
    </source>
</evidence>
<dbReference type="InterPro" id="IPR016181">
    <property type="entry name" value="Acyl_CoA_acyltransferase"/>
</dbReference>
<dbReference type="InParanoid" id="E0VUX3"/>
<evidence type="ECO:0000313" key="10">
    <source>
        <dbReference type="EnsemblMetazoa" id="PHUM456250-PA"/>
    </source>
</evidence>
<organism>
    <name type="scientific">Pediculus humanus subsp. corporis</name>
    <name type="common">Body louse</name>
    <dbReference type="NCBI Taxonomy" id="121224"/>
    <lineage>
        <taxon>Eukaryota</taxon>
        <taxon>Metazoa</taxon>
        <taxon>Ecdysozoa</taxon>
        <taxon>Arthropoda</taxon>
        <taxon>Hexapoda</taxon>
        <taxon>Insecta</taxon>
        <taxon>Pterygota</taxon>
        <taxon>Neoptera</taxon>
        <taxon>Paraneoptera</taxon>
        <taxon>Psocodea</taxon>
        <taxon>Troctomorpha</taxon>
        <taxon>Phthiraptera</taxon>
        <taxon>Anoplura</taxon>
        <taxon>Pediculidae</taxon>
        <taxon>Pediculus</taxon>
    </lineage>
</organism>
<evidence type="ECO:0000256" key="7">
    <source>
        <dbReference type="ARBA" id="ARBA00076634"/>
    </source>
</evidence>
<dbReference type="RefSeq" id="XP_002429917.1">
    <property type="nucleotide sequence ID" value="XM_002429872.1"/>
</dbReference>
<comment type="catalytic activity">
    <reaction evidence="5">
        <text>3-O-(N-acetyl-beta-D-glucosaminyl)-L-threonyl-[protein] + H2O = L-threonyl-[protein] + N-acetyl-D-glucosamine</text>
        <dbReference type="Rhea" id="RHEA:48892"/>
        <dbReference type="Rhea" id="RHEA-COMP:11060"/>
        <dbReference type="Rhea" id="RHEA-COMP:12252"/>
        <dbReference type="ChEBI" id="CHEBI:15377"/>
        <dbReference type="ChEBI" id="CHEBI:30013"/>
        <dbReference type="ChEBI" id="CHEBI:90840"/>
        <dbReference type="ChEBI" id="CHEBI:506227"/>
        <dbReference type="EC" id="3.2.1.169"/>
    </reaction>
</comment>
<evidence type="ECO:0000256" key="4">
    <source>
        <dbReference type="ARBA" id="ARBA00050933"/>
    </source>
</evidence>
<sequence length="930" mass="103990">MAETKSSNDNLSARSNNFICGVVEGFYGRPWTTEQRKDLFQKLKKWGMNSYLYAPKDDYKHRAYWRELYTVEEAEHLTSLILSAKEQGIAFYYAISPGLDITYSSAKEVTYLKRKLEQVSQFGCTAFALLFDDIEPEMSEADKEVFQSFAHAQVSVTNEMYQHLGQPVFLLCPTQYCAARASPNVGNSEYLNTLGAKLPQEIDIMWTGPKVISRTLTIESIEEITEVLRRPPVIWDNLHANDYDQKRVFLGPYSGRSPDLIPKLRGVLTNPNCEYGANFVAIHTLAQWSRCNIDAIRDPSLNDTVSADIKLETEGVNEEGPCGLSPNMYHPRRALKNAINEWLPEFKKFKPAWGPIAKPQQVIAAPVPIPIIPSVNTCMSLTSTTMTTNSVAVPVCSANQLQALAEVCSTVQSNESLVQPTSVSVMNSLASETKVLPLTTNKNCKNTNQEPMDCNPTSGISPDSPVQGSSLVSDVAMAETVVTESNGSTMQIESTSDENICNSNIQMVVDGSSSTSLNEENVENNELGNEKKLTLADLTLLCDLFYLPFEHGGSGIQLLQEFHWLKINAHVLASSGKQPGDKEVTRSSKSEVEEWFDRAKQFQELTKSVNTLFQRLTFCANRELLYDLYPYIWDIRGVVSLLNSYVKWLAGGRFPGLVSTYTLGQYTWFSKGWKEAFMSGEQEPWVFRGGLTADLQRLLPVDSGTDLFMYKAPEVPSCKIYTVRPYMSSDKPQVYDVCAKVSCSSDIPVQLKKLPGDRIVGSYLEYASEFCLVVEDETEIVGFATAALDSKQFFKNLSNSYIEKMKKKYPLDDDDDDDNGDVDGNVKVKEFIEYFHTTDYHSPELIHNQYPSVMACEILPSVTDQSVSKRLLACLLAALRANGSFGVYVSIDFNNRSAFEFYSKLGFIEITPQSVGADKTNKITYLGRSF</sequence>
<dbReference type="InterPro" id="IPR051822">
    <property type="entry name" value="Glycosyl_Hydrolase_84"/>
</dbReference>
<dbReference type="Gene3D" id="1.20.58.240">
    <property type="entry name" value="STAT, domain 1"/>
    <property type="match status" value="1"/>
</dbReference>
<proteinExistence type="predicted"/>
<evidence type="ECO:0000256" key="1">
    <source>
        <dbReference type="ARBA" id="ARBA00022801"/>
    </source>
</evidence>
<dbReference type="PANTHER" id="PTHR13170">
    <property type="entry name" value="O-GLCNACASE"/>
    <property type="match status" value="1"/>
</dbReference>
<dbReference type="FunCoup" id="E0VUX3">
    <property type="interactions" value="2175"/>
</dbReference>
<dbReference type="InterPro" id="IPR017853">
    <property type="entry name" value="GH"/>
</dbReference>
<dbReference type="PANTHER" id="PTHR13170:SF16">
    <property type="entry name" value="PROTEIN O-GLCNACASE"/>
    <property type="match status" value="1"/>
</dbReference>
<dbReference type="HOGENOM" id="CLU_009837_0_0_1"/>
<dbReference type="EC" id="3.2.1.169" evidence="6"/>
<dbReference type="eggNOG" id="KOG3698">
    <property type="taxonomic scope" value="Eukaryota"/>
</dbReference>
<dbReference type="Proteomes" id="UP000009046">
    <property type="component" value="Unassembled WGS sequence"/>
</dbReference>
<name>E0VUX3_PEDHC</name>
<dbReference type="EnsemblMetazoa" id="PHUM456250-RA">
    <property type="protein sequence ID" value="PHUM456250-PA"/>
    <property type="gene ID" value="PHUM456250"/>
</dbReference>
<dbReference type="EMBL" id="AAZO01005553">
    <property type="status" value="NOT_ANNOTATED_CDS"/>
    <property type="molecule type" value="Genomic_DNA"/>
</dbReference>
<dbReference type="AlphaFoldDB" id="E0VUX3"/>
<dbReference type="InterPro" id="IPR011496">
    <property type="entry name" value="O-GlcNAcase_cat"/>
</dbReference>
<dbReference type="Pfam" id="PF07555">
    <property type="entry name" value="NAGidase"/>
    <property type="match status" value="1"/>
</dbReference>
<dbReference type="GeneID" id="8230627"/>
<evidence type="ECO:0000256" key="2">
    <source>
        <dbReference type="ARBA" id="ARBA00023295"/>
    </source>
</evidence>
<dbReference type="KEGG" id="phu:Phum_PHUM456250"/>
<evidence type="ECO:0000313" key="9">
    <source>
        <dbReference type="EMBL" id="EEB17179.1"/>
    </source>
</evidence>
<dbReference type="Gene3D" id="3.20.20.80">
    <property type="entry name" value="Glycosidases"/>
    <property type="match status" value="1"/>
</dbReference>
<dbReference type="FunFam" id="1.20.58.240:FF:000002">
    <property type="entry name" value="Bifunctional protein NCOAT"/>
    <property type="match status" value="1"/>
</dbReference>
<dbReference type="FunFam" id="3.20.20.80:FF:000009">
    <property type="entry name" value="O-GlcNAcase BT_4395"/>
    <property type="match status" value="1"/>
</dbReference>
<reference evidence="10" key="3">
    <citation type="submission" date="2021-02" db="UniProtKB">
        <authorList>
            <consortium name="EnsemblMetazoa"/>
        </authorList>
    </citation>
    <scope>IDENTIFICATION</scope>
    <source>
        <strain evidence="10">USDA</strain>
    </source>
</reference>
<protein>
    <recommendedName>
        <fullName evidence="6">protein O-GlcNAcase</fullName>
        <ecNumber evidence="6">3.2.1.169</ecNumber>
    </recommendedName>
    <alternativeName>
        <fullName evidence="3">Beta-N-acetylhexosaminidase</fullName>
    </alternativeName>
    <alternativeName>
        <fullName evidence="7">Beta-hexosaminidase</fullName>
    </alternativeName>
</protein>
<evidence type="ECO:0000256" key="6">
    <source>
        <dbReference type="ARBA" id="ARBA00066938"/>
    </source>
</evidence>
<evidence type="ECO:0000313" key="11">
    <source>
        <dbReference type="Proteomes" id="UP000009046"/>
    </source>
</evidence>
<feature type="domain" description="GH84" evidence="8">
    <location>
        <begin position="18"/>
        <end position="293"/>
    </location>
</feature>
<dbReference type="EMBL" id="DS235797">
    <property type="protein sequence ID" value="EEB17179.1"/>
    <property type="molecule type" value="Genomic_DNA"/>
</dbReference>
<gene>
    <name evidence="10" type="primary">8230627</name>
    <name evidence="9" type="ORF">Phum_PHUM456250</name>
</gene>
<dbReference type="GO" id="GO:0102571">
    <property type="term" value="F:[protein]-3-O-(N-acetyl-D-glucosaminyl)-L-serine/L-threonine O-N-acetyl-alpha-D-glucosaminase activity"/>
    <property type="evidence" value="ECO:0007669"/>
    <property type="project" value="UniProtKB-EC"/>
</dbReference>
<dbReference type="STRING" id="121224.E0VUX3"/>